<evidence type="ECO:0000256" key="6">
    <source>
        <dbReference type="HAMAP-Rule" id="MF_00117"/>
    </source>
</evidence>
<dbReference type="HAMAP" id="MF_00117">
    <property type="entry name" value="HslO"/>
    <property type="match status" value="1"/>
</dbReference>
<dbReference type="GO" id="GO:0051082">
    <property type="term" value="F:unfolded protein binding"/>
    <property type="evidence" value="ECO:0007669"/>
    <property type="project" value="UniProtKB-UniRule"/>
</dbReference>
<dbReference type="InterPro" id="IPR023212">
    <property type="entry name" value="Hsp33_helix_hairpin_bin_dom_sf"/>
</dbReference>
<dbReference type="SUPFAM" id="SSF118352">
    <property type="entry name" value="HSP33 redox switch-like"/>
    <property type="match status" value="1"/>
</dbReference>
<evidence type="ECO:0000256" key="5">
    <source>
        <dbReference type="ARBA" id="ARBA00023284"/>
    </source>
</evidence>
<evidence type="ECO:0000256" key="3">
    <source>
        <dbReference type="ARBA" id="ARBA00023157"/>
    </source>
</evidence>
<dbReference type="EMBL" id="CP003746">
    <property type="protein sequence ID" value="AFU99794.2"/>
    <property type="molecule type" value="Genomic_DNA"/>
</dbReference>
<feature type="disulfide bond" description="Redox-active" evidence="6">
    <location>
        <begin position="252"/>
        <end position="254"/>
    </location>
</feature>
<keyword evidence="3 6" id="KW-1015">Disulfide bond</keyword>
<dbReference type="Pfam" id="PF01430">
    <property type="entry name" value="HSP33"/>
    <property type="match status" value="1"/>
</dbReference>
<dbReference type="AlphaFoldDB" id="K4KKW6"/>
<name>K4KKW6_SIMAS</name>
<dbReference type="HOGENOM" id="CLU_054493_0_0_6"/>
<comment type="function">
    <text evidence="6">Redox regulated molecular chaperone. Protects both thermally unfolding and oxidatively damaged proteins from irreversible aggregation. Plays an important role in the bacterial defense system toward oxidative stress.</text>
</comment>
<evidence type="ECO:0000256" key="1">
    <source>
        <dbReference type="ARBA" id="ARBA00022490"/>
    </source>
</evidence>
<reference evidence="7 8" key="1">
    <citation type="journal article" date="2013" name="Genome Announc.">
        <title>Complete genome sequence of Simiduia agarivorans SA1(T), a marine bacterium able to degrade a variety of polysaccharides.</title>
        <authorList>
            <person name="Lin S.Y."/>
            <person name="Shieh W.Y."/>
            <person name="Chen J.S."/>
            <person name="Tang S.L."/>
        </authorList>
    </citation>
    <scope>NUCLEOTIDE SEQUENCE [LARGE SCALE GENOMIC DNA]</scope>
    <source>
        <strain evidence="8">DSM 21679 / JCM 13881 / BCRC 17597 / SA1</strain>
    </source>
</reference>
<evidence type="ECO:0000256" key="4">
    <source>
        <dbReference type="ARBA" id="ARBA00023186"/>
    </source>
</evidence>
<keyword evidence="4 6" id="KW-0143">Chaperone</keyword>
<proteinExistence type="inferred from homology"/>
<dbReference type="PANTHER" id="PTHR30111">
    <property type="entry name" value="33 KDA CHAPERONIN"/>
    <property type="match status" value="1"/>
</dbReference>
<dbReference type="InterPro" id="IPR016153">
    <property type="entry name" value="Heat_shock_Hsp33_N"/>
</dbReference>
<dbReference type="NCBIfam" id="NF001033">
    <property type="entry name" value="PRK00114.1"/>
    <property type="match status" value="1"/>
</dbReference>
<keyword evidence="5 6" id="KW-0676">Redox-active center</keyword>
<dbReference type="Proteomes" id="UP000000466">
    <property type="component" value="Chromosome"/>
</dbReference>
<dbReference type="PIRSF" id="PIRSF005261">
    <property type="entry name" value="Heat_shock_Hsp33"/>
    <property type="match status" value="1"/>
</dbReference>
<evidence type="ECO:0000313" key="8">
    <source>
        <dbReference type="Proteomes" id="UP000000466"/>
    </source>
</evidence>
<dbReference type="Gene3D" id="1.10.287.480">
    <property type="entry name" value="helix hairpin bin"/>
    <property type="match status" value="1"/>
</dbReference>
<dbReference type="Gene3D" id="3.55.30.10">
    <property type="entry name" value="Hsp33 domain"/>
    <property type="match status" value="1"/>
</dbReference>
<dbReference type="CDD" id="cd00498">
    <property type="entry name" value="Hsp33"/>
    <property type="match status" value="1"/>
</dbReference>
<keyword evidence="2 6" id="KW-0862">Zinc</keyword>
<dbReference type="SUPFAM" id="SSF64397">
    <property type="entry name" value="Hsp33 domain"/>
    <property type="match status" value="1"/>
</dbReference>
<dbReference type="PANTHER" id="PTHR30111:SF1">
    <property type="entry name" value="33 KDA CHAPERONIN"/>
    <property type="match status" value="1"/>
</dbReference>
<comment type="PTM">
    <text evidence="6">Under oxidizing conditions two disulfide bonds are formed involving the reactive cysteines. Under reducing conditions zinc is bound to the reactive cysteines and the protein is inactive.</text>
</comment>
<sequence length="311" mass="33585">MLKSRLFAVEAFMSDTPKTSSDDSLSRFIFDGADIRGEIVTLADSYAAVLANNPAPAAVQQLLGEFLAAAALLSSTLKFDGIITLQAQGDGPVPVIMAECNHHHGLRGTVRPPEAGFSDGLTGDLGDLIGQGVLAITIDPDKGERYQGVVPLDKPTLAACLEAYFAQSEQLGTRIWLEADQGRAAGLLIQALPTQLAASIEDNQAQWDTVIALATTVTQNELLSLDHSSNLYRLFNEMQVRVFEPATLQFQCTCSEQRSLSALAQIGREECEEILSEQGVINIDCQFCNQHYAFGAAQIRALFEDSPPTMH</sequence>
<dbReference type="InterPro" id="IPR016154">
    <property type="entry name" value="Heat_shock_Hsp33_C"/>
</dbReference>
<comment type="subcellular location">
    <subcellularLocation>
        <location evidence="6">Cytoplasm</location>
    </subcellularLocation>
</comment>
<gene>
    <name evidence="6" type="primary">hslO</name>
    <name evidence="7" type="ordered locus">M5M_13250</name>
</gene>
<keyword evidence="1 6" id="KW-0963">Cytoplasm</keyword>
<organism evidence="7 8">
    <name type="scientific">Simiduia agarivorans (strain DSM 21679 / JCM 13881 / BCRC 17597 / SA1)</name>
    <dbReference type="NCBI Taxonomy" id="1117647"/>
    <lineage>
        <taxon>Bacteria</taxon>
        <taxon>Pseudomonadati</taxon>
        <taxon>Pseudomonadota</taxon>
        <taxon>Gammaproteobacteria</taxon>
        <taxon>Cellvibrionales</taxon>
        <taxon>Cellvibrionaceae</taxon>
        <taxon>Simiduia</taxon>
    </lineage>
</organism>
<evidence type="ECO:0000313" key="7">
    <source>
        <dbReference type="EMBL" id="AFU99794.2"/>
    </source>
</evidence>
<protein>
    <recommendedName>
        <fullName evidence="6">33 kDa chaperonin</fullName>
    </recommendedName>
    <alternativeName>
        <fullName evidence="6">Heat shock protein 33 homolog</fullName>
        <shortName evidence="6">HSP33</shortName>
    </alternativeName>
</protein>
<keyword evidence="8" id="KW-1185">Reference proteome</keyword>
<dbReference type="GO" id="GO:0005737">
    <property type="term" value="C:cytoplasm"/>
    <property type="evidence" value="ECO:0007669"/>
    <property type="project" value="UniProtKB-SubCell"/>
</dbReference>
<dbReference type="STRING" id="1117647.M5M_13250"/>
<dbReference type="GO" id="GO:0044183">
    <property type="term" value="F:protein folding chaperone"/>
    <property type="evidence" value="ECO:0007669"/>
    <property type="project" value="TreeGrafter"/>
</dbReference>
<dbReference type="KEGG" id="saga:M5M_13250"/>
<dbReference type="GO" id="GO:0042026">
    <property type="term" value="P:protein refolding"/>
    <property type="evidence" value="ECO:0007669"/>
    <property type="project" value="TreeGrafter"/>
</dbReference>
<dbReference type="InterPro" id="IPR000397">
    <property type="entry name" value="Heat_shock_Hsp33"/>
</dbReference>
<dbReference type="Gene3D" id="3.90.1280.10">
    <property type="entry name" value="HSP33 redox switch-like"/>
    <property type="match status" value="1"/>
</dbReference>
<accession>K4KKW6</accession>
<comment type="similarity">
    <text evidence="6">Belongs to the HSP33 family.</text>
</comment>
<feature type="disulfide bond" description="Redox-active" evidence="6">
    <location>
        <begin position="285"/>
        <end position="288"/>
    </location>
</feature>
<keyword evidence="7" id="KW-0346">Stress response</keyword>
<evidence type="ECO:0000256" key="2">
    <source>
        <dbReference type="ARBA" id="ARBA00022833"/>
    </source>
</evidence>
<dbReference type="eggNOG" id="COG1281">
    <property type="taxonomic scope" value="Bacteria"/>
</dbReference>